<reference evidence="2" key="1">
    <citation type="submission" date="2023-04" db="EMBL/GenBank/DDBJ databases">
        <title>Phytophthora fragariaefolia NBRC 109709.</title>
        <authorList>
            <person name="Ichikawa N."/>
            <person name="Sato H."/>
            <person name="Tonouchi N."/>
        </authorList>
    </citation>
    <scope>NUCLEOTIDE SEQUENCE</scope>
    <source>
        <strain evidence="2">NBRC 109709</strain>
    </source>
</reference>
<keyword evidence="3" id="KW-1185">Reference proteome</keyword>
<organism evidence="2 3">
    <name type="scientific">Phytophthora fragariaefolia</name>
    <dbReference type="NCBI Taxonomy" id="1490495"/>
    <lineage>
        <taxon>Eukaryota</taxon>
        <taxon>Sar</taxon>
        <taxon>Stramenopiles</taxon>
        <taxon>Oomycota</taxon>
        <taxon>Peronosporomycetes</taxon>
        <taxon>Peronosporales</taxon>
        <taxon>Peronosporaceae</taxon>
        <taxon>Phytophthora</taxon>
    </lineage>
</organism>
<gene>
    <name evidence="2" type="ORF">Pfra01_002423300</name>
</gene>
<dbReference type="EMBL" id="BSXT01004144">
    <property type="protein sequence ID" value="GMF56927.1"/>
    <property type="molecule type" value="Genomic_DNA"/>
</dbReference>
<evidence type="ECO:0000313" key="3">
    <source>
        <dbReference type="Proteomes" id="UP001165121"/>
    </source>
</evidence>
<dbReference type="AlphaFoldDB" id="A0A9W6Y610"/>
<proteinExistence type="predicted"/>
<dbReference type="Proteomes" id="UP001165121">
    <property type="component" value="Unassembled WGS sequence"/>
</dbReference>
<evidence type="ECO:0000256" key="1">
    <source>
        <dbReference type="SAM" id="MobiDB-lite"/>
    </source>
</evidence>
<name>A0A9W6Y610_9STRA</name>
<sequence>MPSSISTRQIQVATPFASPSSGPEAMDLNYAEDEEAELWVAEPTGEELSSGEPGGEGLQGLYNTERFCKPDFLVVQMTVKGFERTRTILVDSGASGSDVRRSTNDGSQLCAEALRARERDVVTDRLATGTRVNDPKVHMGLGVTFLNFDGVGCCLVLELKRDML</sequence>
<feature type="compositionally biased region" description="Polar residues" evidence="1">
    <location>
        <begin position="1"/>
        <end position="21"/>
    </location>
</feature>
<evidence type="ECO:0000313" key="2">
    <source>
        <dbReference type="EMBL" id="GMF56927.1"/>
    </source>
</evidence>
<accession>A0A9W6Y610</accession>
<feature type="region of interest" description="Disordered" evidence="1">
    <location>
        <begin position="1"/>
        <end position="25"/>
    </location>
</feature>
<comment type="caution">
    <text evidence="2">The sequence shown here is derived from an EMBL/GenBank/DDBJ whole genome shotgun (WGS) entry which is preliminary data.</text>
</comment>
<protein>
    <submittedName>
        <fullName evidence="2">Unnamed protein product</fullName>
    </submittedName>
</protein>